<comment type="caution">
    <text evidence="2">The sequence shown here is derived from an EMBL/GenBank/DDBJ whole genome shotgun (WGS) entry which is preliminary data.</text>
</comment>
<keyword evidence="3" id="KW-1185">Reference proteome</keyword>
<evidence type="ECO:0000313" key="3">
    <source>
        <dbReference type="Proteomes" id="UP000886523"/>
    </source>
</evidence>
<dbReference type="AlphaFoldDB" id="A0A9P6AXU3"/>
<accession>A0A9P6AXU3</accession>
<dbReference type="OrthoDB" id="2749819at2759"/>
<proteinExistence type="predicted"/>
<organism evidence="2 3">
    <name type="scientific">Hydnum rufescens UP504</name>
    <dbReference type="NCBI Taxonomy" id="1448309"/>
    <lineage>
        <taxon>Eukaryota</taxon>
        <taxon>Fungi</taxon>
        <taxon>Dikarya</taxon>
        <taxon>Basidiomycota</taxon>
        <taxon>Agaricomycotina</taxon>
        <taxon>Agaricomycetes</taxon>
        <taxon>Cantharellales</taxon>
        <taxon>Hydnaceae</taxon>
        <taxon>Hydnum</taxon>
    </lineage>
</organism>
<dbReference type="Pfam" id="PF13352">
    <property type="entry name" value="DUF4100"/>
    <property type="match status" value="1"/>
</dbReference>
<name>A0A9P6AXU3_9AGAM</name>
<dbReference type="EMBL" id="MU128974">
    <property type="protein sequence ID" value="KAF9513345.1"/>
    <property type="molecule type" value="Genomic_DNA"/>
</dbReference>
<reference evidence="2" key="1">
    <citation type="journal article" date="2020" name="Nat. Commun.">
        <title>Large-scale genome sequencing of mycorrhizal fungi provides insights into the early evolution of symbiotic traits.</title>
        <authorList>
            <person name="Miyauchi S."/>
            <person name="Kiss E."/>
            <person name="Kuo A."/>
            <person name="Drula E."/>
            <person name="Kohler A."/>
            <person name="Sanchez-Garcia M."/>
            <person name="Morin E."/>
            <person name="Andreopoulos B."/>
            <person name="Barry K.W."/>
            <person name="Bonito G."/>
            <person name="Buee M."/>
            <person name="Carver A."/>
            <person name="Chen C."/>
            <person name="Cichocki N."/>
            <person name="Clum A."/>
            <person name="Culley D."/>
            <person name="Crous P.W."/>
            <person name="Fauchery L."/>
            <person name="Girlanda M."/>
            <person name="Hayes R.D."/>
            <person name="Keri Z."/>
            <person name="LaButti K."/>
            <person name="Lipzen A."/>
            <person name="Lombard V."/>
            <person name="Magnuson J."/>
            <person name="Maillard F."/>
            <person name="Murat C."/>
            <person name="Nolan M."/>
            <person name="Ohm R.A."/>
            <person name="Pangilinan J."/>
            <person name="Pereira M.F."/>
            <person name="Perotto S."/>
            <person name="Peter M."/>
            <person name="Pfister S."/>
            <person name="Riley R."/>
            <person name="Sitrit Y."/>
            <person name="Stielow J.B."/>
            <person name="Szollosi G."/>
            <person name="Zifcakova L."/>
            <person name="Stursova M."/>
            <person name="Spatafora J.W."/>
            <person name="Tedersoo L."/>
            <person name="Vaario L.M."/>
            <person name="Yamada A."/>
            <person name="Yan M."/>
            <person name="Wang P."/>
            <person name="Xu J."/>
            <person name="Bruns T."/>
            <person name="Baldrian P."/>
            <person name="Vilgalys R."/>
            <person name="Dunand C."/>
            <person name="Henrissat B."/>
            <person name="Grigoriev I.V."/>
            <person name="Hibbett D."/>
            <person name="Nagy L.G."/>
            <person name="Martin F.M."/>
        </authorList>
    </citation>
    <scope>NUCLEOTIDE SEQUENCE</scope>
    <source>
        <strain evidence="2">UP504</strain>
    </source>
</reference>
<evidence type="ECO:0000313" key="2">
    <source>
        <dbReference type="EMBL" id="KAF9513345.1"/>
    </source>
</evidence>
<gene>
    <name evidence="2" type="ORF">BS47DRAFT_1393434</name>
</gene>
<dbReference type="Proteomes" id="UP000886523">
    <property type="component" value="Unassembled WGS sequence"/>
</dbReference>
<protein>
    <recommendedName>
        <fullName evidence="1">DUF4100 domain-containing protein</fullName>
    </recommendedName>
</protein>
<evidence type="ECO:0000259" key="1">
    <source>
        <dbReference type="Pfam" id="PF13352"/>
    </source>
</evidence>
<dbReference type="InterPro" id="IPR025165">
    <property type="entry name" value="DUF4100"/>
</dbReference>
<feature type="domain" description="DUF4100" evidence="1">
    <location>
        <begin position="60"/>
        <end position="114"/>
    </location>
</feature>
<sequence>MLVLLSEDVEMRDGMVVEPTSHKQRGIVKDKEVPSNKIKPKAKSSLEDVVICEKGSQIKKRASLAYCFASELQENVDMDALYKSLMDKEIMVKLGDILGSSFELCKRLQLATKTQWIPVKPEIAGSSNVEATVNVIERTDESMVLSGPRCDESTKQI</sequence>